<reference evidence="1 2" key="1">
    <citation type="submission" date="2024-02" db="EMBL/GenBank/DDBJ databases">
        <title>A draft genome for the cacao thread blight pathogen Marasmius crinis-equi.</title>
        <authorList>
            <person name="Cohen S.P."/>
            <person name="Baruah I.K."/>
            <person name="Amoako-Attah I."/>
            <person name="Bukari Y."/>
            <person name="Meinhardt L.W."/>
            <person name="Bailey B.A."/>
        </authorList>
    </citation>
    <scope>NUCLEOTIDE SEQUENCE [LARGE SCALE GENOMIC DNA]</scope>
    <source>
        <strain evidence="1 2">GH-76</strain>
    </source>
</reference>
<name>A0ABR3ELD9_9AGAR</name>
<dbReference type="Proteomes" id="UP001465976">
    <property type="component" value="Unassembled WGS sequence"/>
</dbReference>
<comment type="caution">
    <text evidence="1">The sequence shown here is derived from an EMBL/GenBank/DDBJ whole genome shotgun (WGS) entry which is preliminary data.</text>
</comment>
<protein>
    <submittedName>
        <fullName evidence="1">Uncharacterized protein</fullName>
    </submittedName>
</protein>
<evidence type="ECO:0000313" key="2">
    <source>
        <dbReference type="Proteomes" id="UP001465976"/>
    </source>
</evidence>
<evidence type="ECO:0000313" key="1">
    <source>
        <dbReference type="EMBL" id="KAL0563673.1"/>
    </source>
</evidence>
<sequence>MAHINGIPAVAILDPQRPSSVLSSYFRLCNLSSLNSVPYNVDLVVSGQTTRVQMHIPTGHIPVASTPNAEVLLGRDWIELIQAQTKLSLDEVVQSCSLVAVNSNAPDDSSIALLDIPLPVTSATTSHFSLTLDNTPVQKVALDQGVPQSLVSPLFFARNPYFSQPSPGDSTVWLSVDARYHNQAYTTFLPLRLDNTLPLAQDVVLGADFYDKCRVNMPALTAAYPDPLDNAPTLPLGASQTVPTVVPTSES</sequence>
<feature type="non-terminal residue" evidence="1">
    <location>
        <position position="251"/>
    </location>
</feature>
<dbReference type="EMBL" id="JBAHYK010003294">
    <property type="protein sequence ID" value="KAL0563673.1"/>
    <property type="molecule type" value="Genomic_DNA"/>
</dbReference>
<keyword evidence="2" id="KW-1185">Reference proteome</keyword>
<gene>
    <name evidence="1" type="ORF">V5O48_018391</name>
</gene>
<proteinExistence type="predicted"/>
<organism evidence="1 2">
    <name type="scientific">Marasmius crinis-equi</name>
    <dbReference type="NCBI Taxonomy" id="585013"/>
    <lineage>
        <taxon>Eukaryota</taxon>
        <taxon>Fungi</taxon>
        <taxon>Dikarya</taxon>
        <taxon>Basidiomycota</taxon>
        <taxon>Agaricomycotina</taxon>
        <taxon>Agaricomycetes</taxon>
        <taxon>Agaricomycetidae</taxon>
        <taxon>Agaricales</taxon>
        <taxon>Marasmiineae</taxon>
        <taxon>Marasmiaceae</taxon>
        <taxon>Marasmius</taxon>
    </lineage>
</organism>
<accession>A0ABR3ELD9</accession>